<dbReference type="EMBL" id="MT631719">
    <property type="protein sequence ID" value="QNO58276.1"/>
    <property type="molecule type" value="Genomic_DNA"/>
</dbReference>
<reference evidence="1" key="1">
    <citation type="submission" date="2020-06" db="EMBL/GenBank/DDBJ databases">
        <title>Unique genomic features of the anaerobic methanotrophic archaea.</title>
        <authorList>
            <person name="Chadwick G.L."/>
            <person name="Skennerton C.T."/>
            <person name="Laso-Perez R."/>
            <person name="Leu A.O."/>
            <person name="Speth D.R."/>
            <person name="Yu H."/>
            <person name="Morgan-Lang C."/>
            <person name="Hatzenpichler R."/>
            <person name="Goudeau D."/>
            <person name="Malmstrom R."/>
            <person name="Brazelton W.J."/>
            <person name="Woyke T."/>
            <person name="Hallam S.J."/>
            <person name="Tyson G.W."/>
            <person name="Wegener G."/>
            <person name="Boetius A."/>
            <person name="Orphan V."/>
        </authorList>
    </citation>
    <scope>NUCLEOTIDE SEQUENCE</scope>
</reference>
<organism evidence="1">
    <name type="scientific">Candidatus Methanophaga sp. ANME-1 ERB7</name>
    <dbReference type="NCBI Taxonomy" id="2759913"/>
    <lineage>
        <taxon>Archaea</taxon>
        <taxon>Methanobacteriati</taxon>
        <taxon>Methanobacteriota</taxon>
        <taxon>Stenosarchaea group</taxon>
        <taxon>Methanomicrobia</taxon>
        <taxon>Candidatus Methanophagales</taxon>
        <taxon>Candidatus Methanophagaceae</taxon>
        <taxon>Candidatus Methanophaga</taxon>
    </lineage>
</organism>
<sequence length="100" mass="12028">MRITKWIKEEPDFFNLIYLGKSPPSITLDEFIEIKDRIQSNPLELKKHILSDIKDKRELRNEDTLSTATFYRRANQVELSLFSNNECYRWFSERKITNLS</sequence>
<accession>A0A7G9ZDE2</accession>
<protein>
    <submittedName>
        <fullName evidence="1">Uncharacterized protein</fullName>
    </submittedName>
</protein>
<dbReference type="AlphaFoldDB" id="A0A7G9ZDE2"/>
<gene>
    <name evidence="1" type="ORF">BFNMBJLP_00010</name>
</gene>
<name>A0A7G9ZDE2_9EURY</name>
<evidence type="ECO:0000313" key="1">
    <source>
        <dbReference type="EMBL" id="QNO58276.1"/>
    </source>
</evidence>
<proteinExistence type="predicted"/>